<sequence length="355" mass="39106">MSDDARALADPGRLSAWLDAYIPALGGGPLAVEKIHGGTSNVILALNRGAQTLILRRPPAVPPPGSEKSVLREARVLTALNGTDVPHPVCHGSCADPGVIGAPFYVMDLVEGWPADLTDGKIHDRPPFDKPPHAREVPFAMIDGLIALANVDYRAVGLEDFGRPDNFLERQVDRWEGQIRSYKQLYDFAWRELPGYALARDWLRANIPDDFRPGIIHGDVGTPNALFAFDPPCRLTALIDWELSTIADPLLDLAWFCNGICDERFPGHVPEKALYNVGDWPTRQELMAHYAAGTGRSMDSFDYYLILAMFKGGCILEYKVAQAAKGILSAETGRFFDRLVRGNFAEAEKLIRLVG</sequence>
<dbReference type="CDD" id="cd05154">
    <property type="entry name" value="ACAD10_11_N-like"/>
    <property type="match status" value="1"/>
</dbReference>
<feature type="domain" description="Aminoglycoside phosphotransferase" evidence="1">
    <location>
        <begin position="32"/>
        <end position="282"/>
    </location>
</feature>
<dbReference type="EMBL" id="JACIJH010000005">
    <property type="protein sequence ID" value="MBB5706717.1"/>
    <property type="molecule type" value="Genomic_DNA"/>
</dbReference>
<dbReference type="SUPFAM" id="SSF56112">
    <property type="entry name" value="Protein kinase-like (PK-like)"/>
    <property type="match status" value="1"/>
</dbReference>
<dbReference type="PANTHER" id="PTHR21310">
    <property type="entry name" value="AMINOGLYCOSIDE PHOSPHOTRANSFERASE-RELATED-RELATED"/>
    <property type="match status" value="1"/>
</dbReference>
<dbReference type="InterPro" id="IPR041726">
    <property type="entry name" value="ACAD10_11_N"/>
</dbReference>
<dbReference type="Proteomes" id="UP000537161">
    <property type="component" value="Unassembled WGS sequence"/>
</dbReference>
<evidence type="ECO:0000313" key="3">
    <source>
        <dbReference type="Proteomes" id="UP000537161"/>
    </source>
</evidence>
<dbReference type="Gene3D" id="3.30.200.20">
    <property type="entry name" value="Phosphorylase Kinase, domain 1"/>
    <property type="match status" value="1"/>
</dbReference>
<protein>
    <submittedName>
        <fullName evidence="2">Aminoglycoside phosphotransferase (APT) family kinase protein</fullName>
    </submittedName>
</protein>
<name>A0A7W9B666_9SPHN</name>
<gene>
    <name evidence="2" type="ORF">FHR21_002074</name>
</gene>
<keyword evidence="2" id="KW-0418">Kinase</keyword>
<organism evidence="2 3">
    <name type="scientific">Sphingopyxis panaciterrulae</name>
    <dbReference type="NCBI Taxonomy" id="462372"/>
    <lineage>
        <taxon>Bacteria</taxon>
        <taxon>Pseudomonadati</taxon>
        <taxon>Pseudomonadota</taxon>
        <taxon>Alphaproteobacteria</taxon>
        <taxon>Sphingomonadales</taxon>
        <taxon>Sphingomonadaceae</taxon>
        <taxon>Sphingopyxis</taxon>
    </lineage>
</organism>
<dbReference type="InterPro" id="IPR051678">
    <property type="entry name" value="AGP_Transferase"/>
</dbReference>
<keyword evidence="3" id="KW-1185">Reference proteome</keyword>
<dbReference type="Pfam" id="PF01636">
    <property type="entry name" value="APH"/>
    <property type="match status" value="1"/>
</dbReference>
<accession>A0A7W9B666</accession>
<dbReference type="InterPro" id="IPR002575">
    <property type="entry name" value="Aminoglycoside_PTrfase"/>
</dbReference>
<keyword evidence="2" id="KW-0808">Transferase</keyword>
<proteinExistence type="predicted"/>
<dbReference type="InterPro" id="IPR011009">
    <property type="entry name" value="Kinase-like_dom_sf"/>
</dbReference>
<evidence type="ECO:0000259" key="1">
    <source>
        <dbReference type="Pfam" id="PF01636"/>
    </source>
</evidence>
<dbReference type="RefSeq" id="WP_184097873.1">
    <property type="nucleotide sequence ID" value="NZ_JACIJH010000005.1"/>
</dbReference>
<dbReference type="GO" id="GO:0016301">
    <property type="term" value="F:kinase activity"/>
    <property type="evidence" value="ECO:0007669"/>
    <property type="project" value="UniProtKB-KW"/>
</dbReference>
<dbReference type="PANTHER" id="PTHR21310:SF40">
    <property type="entry name" value="AMINOGLYCOSIDE PHOSPHOTRANSFERASE DOMAIN-CONTAINING PROTEIN-RELATED"/>
    <property type="match status" value="1"/>
</dbReference>
<dbReference type="Gene3D" id="3.90.1200.10">
    <property type="match status" value="1"/>
</dbReference>
<reference evidence="2 3" key="1">
    <citation type="submission" date="2020-08" db="EMBL/GenBank/DDBJ databases">
        <title>Genomic Encyclopedia of Type Strains, Phase IV (KMG-IV): sequencing the most valuable type-strain genomes for metagenomic binning, comparative biology and taxonomic classification.</title>
        <authorList>
            <person name="Goeker M."/>
        </authorList>
    </citation>
    <scope>NUCLEOTIDE SEQUENCE [LARGE SCALE GENOMIC DNA]</scope>
    <source>
        <strain evidence="2 3">DSM 27163</strain>
    </source>
</reference>
<evidence type="ECO:0000313" key="2">
    <source>
        <dbReference type="EMBL" id="MBB5706717.1"/>
    </source>
</evidence>
<comment type="caution">
    <text evidence="2">The sequence shown here is derived from an EMBL/GenBank/DDBJ whole genome shotgun (WGS) entry which is preliminary data.</text>
</comment>
<dbReference type="AlphaFoldDB" id="A0A7W9B666"/>